<dbReference type="Proteomes" id="UP000542674">
    <property type="component" value="Unassembled WGS sequence"/>
</dbReference>
<name>A0A7W7WZ15_9PSEU</name>
<organism evidence="2 3">
    <name type="scientific">Saccharothrix violaceirubra</name>
    <dbReference type="NCBI Taxonomy" id="413306"/>
    <lineage>
        <taxon>Bacteria</taxon>
        <taxon>Bacillati</taxon>
        <taxon>Actinomycetota</taxon>
        <taxon>Actinomycetes</taxon>
        <taxon>Pseudonocardiales</taxon>
        <taxon>Pseudonocardiaceae</taxon>
        <taxon>Saccharothrix</taxon>
    </lineage>
</organism>
<accession>A0A7W7WZ15</accession>
<sequence>MATSDALAIVGAITGSVSLIWNVSSYLLAGGRASVEIGIGLYNGTDLFIMPTPKEGINVYDNPLSAPIDNVLVIQIFGKGRQGLTVDGVKLVDRSGISYLPTRFLRGGLPARMEVHASHTVVLPMNEVNVNVHHALRKTQMTELRLRAVVRFGNGKAVRSKPIRFYAGEDPYIRGPVASDERDDD</sequence>
<gene>
    <name evidence="2" type="ORF">F4559_006453</name>
</gene>
<proteinExistence type="predicted"/>
<keyword evidence="3" id="KW-1185">Reference proteome</keyword>
<keyword evidence="1" id="KW-0472">Membrane</keyword>
<comment type="caution">
    <text evidence="2">The sequence shown here is derived from an EMBL/GenBank/DDBJ whole genome shotgun (WGS) entry which is preliminary data.</text>
</comment>
<dbReference type="RefSeq" id="WP_184674802.1">
    <property type="nucleotide sequence ID" value="NZ_BAABAI010000043.1"/>
</dbReference>
<protein>
    <submittedName>
        <fullName evidence="2">Uncharacterized protein</fullName>
    </submittedName>
</protein>
<evidence type="ECO:0000313" key="3">
    <source>
        <dbReference type="Proteomes" id="UP000542674"/>
    </source>
</evidence>
<dbReference type="AlphaFoldDB" id="A0A7W7WZ15"/>
<keyword evidence="1" id="KW-0812">Transmembrane</keyword>
<feature type="transmembrane region" description="Helical" evidence="1">
    <location>
        <begin position="6"/>
        <end position="29"/>
    </location>
</feature>
<dbReference type="EMBL" id="JACHJS010000001">
    <property type="protein sequence ID" value="MBB4969094.1"/>
    <property type="molecule type" value="Genomic_DNA"/>
</dbReference>
<keyword evidence="1" id="KW-1133">Transmembrane helix</keyword>
<reference evidence="2 3" key="1">
    <citation type="submission" date="2020-08" db="EMBL/GenBank/DDBJ databases">
        <title>Sequencing the genomes of 1000 actinobacteria strains.</title>
        <authorList>
            <person name="Klenk H.-P."/>
        </authorList>
    </citation>
    <scope>NUCLEOTIDE SEQUENCE [LARGE SCALE GENOMIC DNA]</scope>
    <source>
        <strain evidence="2 3">DSM 45084</strain>
    </source>
</reference>
<evidence type="ECO:0000313" key="2">
    <source>
        <dbReference type="EMBL" id="MBB4969094.1"/>
    </source>
</evidence>
<evidence type="ECO:0000256" key="1">
    <source>
        <dbReference type="SAM" id="Phobius"/>
    </source>
</evidence>